<evidence type="ECO:0000256" key="1">
    <source>
        <dbReference type="ARBA" id="ARBA00022737"/>
    </source>
</evidence>
<keyword evidence="1" id="KW-0677">Repeat</keyword>
<dbReference type="GO" id="GO:0003723">
    <property type="term" value="F:RNA binding"/>
    <property type="evidence" value="ECO:0007669"/>
    <property type="project" value="InterPro"/>
</dbReference>
<feature type="domain" description="PRD" evidence="2">
    <location>
        <begin position="63"/>
        <end position="170"/>
    </location>
</feature>
<dbReference type="SUPFAM" id="SSF50151">
    <property type="entry name" value="SacY-like RNA-binding domain"/>
    <property type="match status" value="1"/>
</dbReference>
<dbReference type="Pfam" id="PF00874">
    <property type="entry name" value="PRD"/>
    <property type="match status" value="2"/>
</dbReference>
<dbReference type="InterPro" id="IPR036650">
    <property type="entry name" value="CAT_RNA-bd_dom_sf"/>
</dbReference>
<proteinExistence type="predicted"/>
<name>A0A224X745_9LACT</name>
<dbReference type="Gene3D" id="1.10.1790.10">
    <property type="entry name" value="PRD domain"/>
    <property type="match status" value="2"/>
</dbReference>
<dbReference type="PANTHER" id="PTHR30185:SF15">
    <property type="entry name" value="CRYPTIC BETA-GLUCOSIDE BGL OPERON ANTITERMINATOR"/>
    <property type="match status" value="1"/>
</dbReference>
<dbReference type="SMART" id="SM01061">
    <property type="entry name" value="CAT_RBD"/>
    <property type="match status" value="1"/>
</dbReference>
<dbReference type="EMBL" id="BEDT01000006">
    <property type="protein sequence ID" value="GAX48356.1"/>
    <property type="molecule type" value="Genomic_DNA"/>
</dbReference>
<dbReference type="InterPro" id="IPR050661">
    <property type="entry name" value="BglG_antiterminators"/>
</dbReference>
<dbReference type="GO" id="GO:0006355">
    <property type="term" value="P:regulation of DNA-templated transcription"/>
    <property type="evidence" value="ECO:0007669"/>
    <property type="project" value="InterPro"/>
</dbReference>
<keyword evidence="4" id="KW-1185">Reference proteome</keyword>
<dbReference type="PANTHER" id="PTHR30185">
    <property type="entry name" value="CRYPTIC BETA-GLUCOSIDE BGL OPERON ANTITERMINATOR"/>
    <property type="match status" value="1"/>
</dbReference>
<dbReference type="InterPro" id="IPR004341">
    <property type="entry name" value="CAT_RNA-bd_dom"/>
</dbReference>
<dbReference type="PROSITE" id="PS51372">
    <property type="entry name" value="PRD_2"/>
    <property type="match status" value="2"/>
</dbReference>
<dbReference type="Proteomes" id="UP000218689">
    <property type="component" value="Unassembled WGS sequence"/>
</dbReference>
<comment type="caution">
    <text evidence="3">The sequence shown here is derived from an EMBL/GenBank/DDBJ whole genome shotgun (WGS) entry which is preliminary data.</text>
</comment>
<dbReference type="InterPro" id="IPR036634">
    <property type="entry name" value="PRD_sf"/>
</dbReference>
<evidence type="ECO:0000313" key="4">
    <source>
        <dbReference type="Proteomes" id="UP000218689"/>
    </source>
</evidence>
<reference evidence="4" key="1">
    <citation type="submission" date="2017-08" db="EMBL/GenBank/DDBJ databases">
        <title>Draft genome sequence of Lactococcus sp. strain Rs-Y01, isolated from the gut of the lower termite Reticulitermes speratus.</title>
        <authorList>
            <person name="Ohkuma M."/>
            <person name="Yuki M."/>
        </authorList>
    </citation>
    <scope>NUCLEOTIDE SEQUENCE [LARGE SCALE GENOMIC DNA]</scope>
    <source>
        <strain evidence="4">Rs-Y01</strain>
    </source>
</reference>
<dbReference type="Gene3D" id="2.30.24.10">
    <property type="entry name" value="CAT RNA-binding domain"/>
    <property type="match status" value="1"/>
</dbReference>
<gene>
    <name evidence="3" type="ORF">RsY01_1977</name>
</gene>
<protein>
    <recommendedName>
        <fullName evidence="2">PRD domain-containing protein</fullName>
    </recommendedName>
</protein>
<evidence type="ECO:0000313" key="3">
    <source>
        <dbReference type="EMBL" id="GAX48356.1"/>
    </source>
</evidence>
<evidence type="ECO:0000259" key="2">
    <source>
        <dbReference type="PROSITE" id="PS51372"/>
    </source>
</evidence>
<dbReference type="InterPro" id="IPR011608">
    <property type="entry name" value="PRD"/>
</dbReference>
<dbReference type="OrthoDB" id="9813552at2"/>
<organism evidence="3 4">
    <name type="scientific">Pseudolactococcus reticulitermitis</name>
    <dbReference type="NCBI Taxonomy" id="2025039"/>
    <lineage>
        <taxon>Bacteria</taxon>
        <taxon>Bacillati</taxon>
        <taxon>Bacillota</taxon>
        <taxon>Bacilli</taxon>
        <taxon>Lactobacillales</taxon>
        <taxon>Streptococcaceae</taxon>
        <taxon>Pseudolactococcus</taxon>
    </lineage>
</organism>
<feature type="domain" description="PRD" evidence="2">
    <location>
        <begin position="171"/>
        <end position="281"/>
    </location>
</feature>
<dbReference type="SUPFAM" id="SSF63520">
    <property type="entry name" value="PTS-regulatory domain, PRD"/>
    <property type="match status" value="2"/>
</dbReference>
<accession>A0A224X745</accession>
<sequence>MQISKILNNNVVITEKDQAEVVAMGRGLAFGKKIGDDIAVDKIEKCYTLQGDESSRIDELLAGIPDEIFVITDKVITLAKEKIPGKINDSLFLSLADHINATQLRASDGFVIKNFLLWDIKRFFPTEFSIGKKAVADIAKKFDLPHLLDTDDEAGFIAMHIVNSELGRGNSSASELTKLMEEMLTIVKYSLKVAINEEDIFFQRFVTHLKFFSERVLLDDGTTLPNSDDSLFEMIVERFPESYETTLKIVGFLNKTRGYQVSKDEQTYLTIHLARIVPQTT</sequence>
<dbReference type="Pfam" id="PF03123">
    <property type="entry name" value="CAT_RBD"/>
    <property type="match status" value="1"/>
</dbReference>
<dbReference type="RefSeq" id="WP_094785378.1">
    <property type="nucleotide sequence ID" value="NZ_BEDT01000006.1"/>
</dbReference>
<dbReference type="AlphaFoldDB" id="A0A224X745"/>